<gene>
    <name evidence="3" type="ORF">GRAN_1775</name>
</gene>
<dbReference type="EMBL" id="RDSM01000001">
    <property type="protein sequence ID" value="RXH58465.1"/>
    <property type="molecule type" value="Genomic_DNA"/>
</dbReference>
<feature type="region of interest" description="Disordered" evidence="1">
    <location>
        <begin position="146"/>
        <end position="175"/>
    </location>
</feature>
<proteinExistence type="predicted"/>
<dbReference type="RefSeq" id="WP_128912456.1">
    <property type="nucleotide sequence ID" value="NZ_RDSM01000001.1"/>
</dbReference>
<sequence length="175" mass="19508">MGEETNDLMFHEPEIAEILDNIVAATHLEVAFKVVHHAGSVPELTVEFFGPDSSLLTTRNGELLRAFEHLVSKMIGLEPDQHDLLSFDANQFKLKRDRALRELAREAAEKVKETSRPFTFAPMSSHERRLLHLAFTTMGLRTASTGEGSQRAVVLYPPGSDSSVPLSARNDGRRQ</sequence>
<keyword evidence="4" id="KW-1185">Reference proteome</keyword>
<dbReference type="Gene3D" id="3.30.1370.50">
    <property type="entry name" value="R3H-like domain"/>
    <property type="match status" value="1"/>
</dbReference>
<dbReference type="InterPro" id="IPR034079">
    <property type="entry name" value="R3H_KhpB"/>
</dbReference>
<name>A0A4Q0T415_9BACT</name>
<dbReference type="InterPro" id="IPR001374">
    <property type="entry name" value="R3H_dom"/>
</dbReference>
<protein>
    <submittedName>
        <fullName evidence="3">RNA-binding protein Jag</fullName>
    </submittedName>
</protein>
<evidence type="ECO:0000259" key="2">
    <source>
        <dbReference type="PROSITE" id="PS51061"/>
    </source>
</evidence>
<dbReference type="GO" id="GO:0003723">
    <property type="term" value="F:RNA binding"/>
    <property type="evidence" value="ECO:0007669"/>
    <property type="project" value="InterPro"/>
</dbReference>
<feature type="domain" description="R3H" evidence="2">
    <location>
        <begin position="94"/>
        <end position="159"/>
    </location>
</feature>
<dbReference type="PANTHER" id="PTHR35800:SF1">
    <property type="entry name" value="RNA-BINDING PROTEIN KHPB"/>
    <property type="match status" value="1"/>
</dbReference>
<dbReference type="PANTHER" id="PTHR35800">
    <property type="entry name" value="PROTEIN JAG"/>
    <property type="match status" value="1"/>
</dbReference>
<evidence type="ECO:0000313" key="4">
    <source>
        <dbReference type="Proteomes" id="UP000289437"/>
    </source>
</evidence>
<dbReference type="SUPFAM" id="SSF82708">
    <property type="entry name" value="R3H domain"/>
    <property type="match status" value="1"/>
</dbReference>
<dbReference type="InterPro" id="IPR036867">
    <property type="entry name" value="R3H_dom_sf"/>
</dbReference>
<evidence type="ECO:0000313" key="3">
    <source>
        <dbReference type="EMBL" id="RXH58465.1"/>
    </source>
</evidence>
<reference evidence="3 4" key="1">
    <citation type="submission" date="2018-11" db="EMBL/GenBank/DDBJ databases">
        <authorList>
            <person name="Mardanov A.V."/>
            <person name="Ravin N.V."/>
            <person name="Dedysh S.N."/>
        </authorList>
    </citation>
    <scope>NUCLEOTIDE SEQUENCE [LARGE SCALE GENOMIC DNA]</scope>
    <source>
        <strain evidence="3 4">AF10</strain>
    </source>
</reference>
<accession>A0A4Q0T415</accession>
<dbReference type="InterPro" id="IPR015946">
    <property type="entry name" value="KH_dom-like_a/b"/>
</dbReference>
<dbReference type="CDD" id="cd02644">
    <property type="entry name" value="R3H_jag"/>
    <property type="match status" value="1"/>
</dbReference>
<dbReference type="Pfam" id="PF01424">
    <property type="entry name" value="R3H"/>
    <property type="match status" value="1"/>
</dbReference>
<organism evidence="3 4">
    <name type="scientific">Granulicella sibirica</name>
    <dbReference type="NCBI Taxonomy" id="2479048"/>
    <lineage>
        <taxon>Bacteria</taxon>
        <taxon>Pseudomonadati</taxon>
        <taxon>Acidobacteriota</taxon>
        <taxon>Terriglobia</taxon>
        <taxon>Terriglobales</taxon>
        <taxon>Acidobacteriaceae</taxon>
        <taxon>Granulicella</taxon>
    </lineage>
</organism>
<reference evidence="4" key="2">
    <citation type="submission" date="2019-02" db="EMBL/GenBank/DDBJ databases">
        <title>Granulicella sibirica sp. nov., a psychrotolerant acidobacterium isolated from an organic soil layer in forested tundra, West Siberia.</title>
        <authorList>
            <person name="Oshkin I.Y."/>
            <person name="Kulichevskaya I.S."/>
            <person name="Rijpstra W.I.C."/>
            <person name="Sinninghe Damste J.S."/>
            <person name="Rakitin A.L."/>
            <person name="Ravin N.V."/>
            <person name="Dedysh S.N."/>
        </authorList>
    </citation>
    <scope>NUCLEOTIDE SEQUENCE [LARGE SCALE GENOMIC DNA]</scope>
    <source>
        <strain evidence="4">AF10</strain>
    </source>
</reference>
<dbReference type="SMART" id="SM00393">
    <property type="entry name" value="R3H"/>
    <property type="match status" value="1"/>
</dbReference>
<dbReference type="PROSITE" id="PS51061">
    <property type="entry name" value="R3H"/>
    <property type="match status" value="1"/>
</dbReference>
<dbReference type="InterPro" id="IPR039247">
    <property type="entry name" value="KhpB"/>
</dbReference>
<dbReference type="Gene3D" id="3.30.300.20">
    <property type="match status" value="1"/>
</dbReference>
<dbReference type="OrthoDB" id="9794483at2"/>
<comment type="caution">
    <text evidence="3">The sequence shown here is derived from an EMBL/GenBank/DDBJ whole genome shotgun (WGS) entry which is preliminary data.</text>
</comment>
<dbReference type="Proteomes" id="UP000289437">
    <property type="component" value="Unassembled WGS sequence"/>
</dbReference>
<dbReference type="AlphaFoldDB" id="A0A4Q0T415"/>
<evidence type="ECO:0000256" key="1">
    <source>
        <dbReference type="SAM" id="MobiDB-lite"/>
    </source>
</evidence>